<sequence length="24" mass="2769">MQRTISSERDSQMPSIERQNSNSS</sequence>
<proteinExistence type="predicted"/>
<protein>
    <submittedName>
        <fullName evidence="2">Uncharacterized protein MANES_11G016600</fullName>
    </submittedName>
</protein>
<evidence type="ECO:0000256" key="1">
    <source>
        <dbReference type="SAM" id="MobiDB-lite"/>
    </source>
</evidence>
<accession>A0A2P2JN86</accession>
<feature type="region of interest" description="Disordered" evidence="1">
    <location>
        <begin position="1"/>
        <end position="24"/>
    </location>
</feature>
<dbReference type="AlphaFoldDB" id="A0A2P2JN86"/>
<reference evidence="2" key="1">
    <citation type="submission" date="2018-02" db="EMBL/GenBank/DDBJ databases">
        <title>Rhizophora mucronata_Transcriptome.</title>
        <authorList>
            <person name="Meera S.P."/>
            <person name="Sreeshan A."/>
            <person name="Augustine A."/>
        </authorList>
    </citation>
    <scope>NUCLEOTIDE SEQUENCE</scope>
    <source>
        <tissue evidence="2">Leaf</tissue>
    </source>
</reference>
<feature type="compositionally biased region" description="Polar residues" evidence="1">
    <location>
        <begin position="12"/>
        <end position="24"/>
    </location>
</feature>
<organism evidence="2">
    <name type="scientific">Rhizophora mucronata</name>
    <name type="common">Asiatic mangrove</name>
    <dbReference type="NCBI Taxonomy" id="61149"/>
    <lineage>
        <taxon>Eukaryota</taxon>
        <taxon>Viridiplantae</taxon>
        <taxon>Streptophyta</taxon>
        <taxon>Embryophyta</taxon>
        <taxon>Tracheophyta</taxon>
        <taxon>Spermatophyta</taxon>
        <taxon>Magnoliopsida</taxon>
        <taxon>eudicotyledons</taxon>
        <taxon>Gunneridae</taxon>
        <taxon>Pentapetalae</taxon>
        <taxon>rosids</taxon>
        <taxon>fabids</taxon>
        <taxon>Malpighiales</taxon>
        <taxon>Rhizophoraceae</taxon>
        <taxon>Rhizophora</taxon>
    </lineage>
</organism>
<evidence type="ECO:0000313" key="2">
    <source>
        <dbReference type="EMBL" id="MBW94940.1"/>
    </source>
</evidence>
<feature type="compositionally biased region" description="Basic and acidic residues" evidence="1">
    <location>
        <begin position="1"/>
        <end position="11"/>
    </location>
</feature>
<dbReference type="EMBL" id="GGEC01014457">
    <property type="protein sequence ID" value="MBW94940.1"/>
    <property type="molecule type" value="Transcribed_RNA"/>
</dbReference>
<name>A0A2P2JN86_RHIMU</name>